<evidence type="ECO:0000256" key="2">
    <source>
        <dbReference type="ARBA" id="ARBA00004429"/>
    </source>
</evidence>
<sequence>MTYDFQFGYIVDTMPALLDGLLITIEVSVISIAISVVIGIVGAAIRLFEIPVLSQVVGGYVHFIRSTPLLPQIYFVFYGFSGLGLQLSTFWSGVLALSLWGGAYNIENVRGGFLAVSKGLREAAGSLAFRPIHYLWLVALPLGVRISLPTMLNTAVSVLKNSAYLQAIGLAELTFVAMDRVALDFRILEMFAAIGVLYLGIVLILSLFVRRLEGVLQRPFRTS</sequence>
<evidence type="ECO:0000313" key="13">
    <source>
        <dbReference type="Proteomes" id="UP000321523"/>
    </source>
</evidence>
<keyword evidence="6 10" id="KW-0812">Transmembrane</keyword>
<dbReference type="EMBL" id="BJYZ01000002">
    <property type="protein sequence ID" value="GEO36445.1"/>
    <property type="molecule type" value="Genomic_DNA"/>
</dbReference>
<evidence type="ECO:0000256" key="1">
    <source>
        <dbReference type="ARBA" id="ARBA00003159"/>
    </source>
</evidence>
<accession>A0A512DJ32</accession>
<dbReference type="InterPro" id="IPR043429">
    <property type="entry name" value="ArtM/GltK/GlnP/TcyL/YhdX-like"/>
</dbReference>
<evidence type="ECO:0000256" key="9">
    <source>
        <dbReference type="ARBA" id="ARBA00023136"/>
    </source>
</evidence>
<gene>
    <name evidence="12" type="primary">gtpC</name>
    <name evidence="12" type="ORF">SAE02_05930</name>
</gene>
<evidence type="ECO:0000256" key="7">
    <source>
        <dbReference type="ARBA" id="ARBA00022970"/>
    </source>
</evidence>
<dbReference type="Gene3D" id="1.10.3720.10">
    <property type="entry name" value="MetI-like"/>
    <property type="match status" value="1"/>
</dbReference>
<dbReference type="InterPro" id="IPR035906">
    <property type="entry name" value="MetI-like_sf"/>
</dbReference>
<comment type="subcellular location">
    <subcellularLocation>
        <location evidence="2">Cell inner membrane</location>
        <topology evidence="2">Multi-pass membrane protein</topology>
    </subcellularLocation>
    <subcellularLocation>
        <location evidence="10">Cell membrane</location>
        <topology evidence="10">Multi-pass membrane protein</topology>
    </subcellularLocation>
</comment>
<organism evidence="12 13">
    <name type="scientific">Skermanella aerolata</name>
    <dbReference type="NCBI Taxonomy" id="393310"/>
    <lineage>
        <taxon>Bacteria</taxon>
        <taxon>Pseudomonadati</taxon>
        <taxon>Pseudomonadota</taxon>
        <taxon>Alphaproteobacteria</taxon>
        <taxon>Rhodospirillales</taxon>
        <taxon>Azospirillaceae</taxon>
        <taxon>Skermanella</taxon>
    </lineage>
</organism>
<dbReference type="NCBIfam" id="TIGR01726">
    <property type="entry name" value="HEQRo_perm_3TM"/>
    <property type="match status" value="1"/>
</dbReference>
<dbReference type="Proteomes" id="UP000321523">
    <property type="component" value="Unassembled WGS sequence"/>
</dbReference>
<dbReference type="PANTHER" id="PTHR30614:SF20">
    <property type="entry name" value="GLUTAMINE TRANSPORT SYSTEM PERMEASE PROTEIN GLNP"/>
    <property type="match status" value="1"/>
</dbReference>
<dbReference type="Pfam" id="PF00528">
    <property type="entry name" value="BPD_transp_1"/>
    <property type="match status" value="1"/>
</dbReference>
<keyword evidence="9 10" id="KW-0472">Membrane</keyword>
<evidence type="ECO:0000256" key="10">
    <source>
        <dbReference type="RuleBase" id="RU363032"/>
    </source>
</evidence>
<reference evidence="12 13" key="1">
    <citation type="submission" date="2019-07" db="EMBL/GenBank/DDBJ databases">
        <title>Whole genome shotgun sequence of Skermanella aerolata NBRC 106429.</title>
        <authorList>
            <person name="Hosoyama A."/>
            <person name="Uohara A."/>
            <person name="Ohji S."/>
            <person name="Ichikawa N."/>
        </authorList>
    </citation>
    <scope>NUCLEOTIDE SEQUENCE [LARGE SCALE GENOMIC DNA]</scope>
    <source>
        <strain evidence="12 13">NBRC 106429</strain>
    </source>
</reference>
<protein>
    <submittedName>
        <fullName evidence="12">Amino acid ABC transporter permease</fullName>
    </submittedName>
</protein>
<evidence type="ECO:0000256" key="5">
    <source>
        <dbReference type="ARBA" id="ARBA00022475"/>
    </source>
</evidence>
<dbReference type="RefSeq" id="WP_044425437.1">
    <property type="nucleotide sequence ID" value="NZ_BJYZ01000002.1"/>
</dbReference>
<evidence type="ECO:0000256" key="8">
    <source>
        <dbReference type="ARBA" id="ARBA00022989"/>
    </source>
</evidence>
<feature type="transmembrane region" description="Helical" evidence="10">
    <location>
        <begin position="20"/>
        <end position="45"/>
    </location>
</feature>
<evidence type="ECO:0000256" key="3">
    <source>
        <dbReference type="ARBA" id="ARBA00010072"/>
    </source>
</evidence>
<keyword evidence="13" id="KW-1185">Reference proteome</keyword>
<dbReference type="GO" id="GO:0043190">
    <property type="term" value="C:ATP-binding cassette (ABC) transporter complex"/>
    <property type="evidence" value="ECO:0007669"/>
    <property type="project" value="InterPro"/>
</dbReference>
<comment type="function">
    <text evidence="1">Part of the binding-protein-dependent transport system for glutamine; probably responsible for the translocation of the substrate across the membrane.</text>
</comment>
<dbReference type="PROSITE" id="PS50928">
    <property type="entry name" value="ABC_TM1"/>
    <property type="match status" value="1"/>
</dbReference>
<dbReference type="CDD" id="cd06261">
    <property type="entry name" value="TM_PBP2"/>
    <property type="match status" value="1"/>
</dbReference>
<feature type="domain" description="ABC transmembrane type-1" evidence="11">
    <location>
        <begin position="21"/>
        <end position="209"/>
    </location>
</feature>
<evidence type="ECO:0000259" key="11">
    <source>
        <dbReference type="PROSITE" id="PS50928"/>
    </source>
</evidence>
<dbReference type="OrthoDB" id="7341446at2"/>
<keyword evidence="5" id="KW-1003">Cell membrane</keyword>
<dbReference type="InterPro" id="IPR010065">
    <property type="entry name" value="AA_ABC_transptr_permease_3TM"/>
</dbReference>
<dbReference type="SUPFAM" id="SSF161098">
    <property type="entry name" value="MetI-like"/>
    <property type="match status" value="1"/>
</dbReference>
<comment type="caution">
    <text evidence="12">The sequence shown here is derived from an EMBL/GenBank/DDBJ whole genome shotgun (WGS) entry which is preliminary data.</text>
</comment>
<feature type="transmembrane region" description="Helical" evidence="10">
    <location>
        <begin position="83"/>
        <end position="106"/>
    </location>
</feature>
<evidence type="ECO:0000256" key="4">
    <source>
        <dbReference type="ARBA" id="ARBA00022448"/>
    </source>
</evidence>
<keyword evidence="4 10" id="KW-0813">Transport</keyword>
<dbReference type="GO" id="GO:0006865">
    <property type="term" value="P:amino acid transport"/>
    <property type="evidence" value="ECO:0007669"/>
    <property type="project" value="UniProtKB-KW"/>
</dbReference>
<comment type="similarity">
    <text evidence="3">Belongs to the binding-protein-dependent transport system permease family. HisMQ subfamily.</text>
</comment>
<dbReference type="PANTHER" id="PTHR30614">
    <property type="entry name" value="MEMBRANE COMPONENT OF AMINO ACID ABC TRANSPORTER"/>
    <property type="match status" value="1"/>
</dbReference>
<dbReference type="InterPro" id="IPR000515">
    <property type="entry name" value="MetI-like"/>
</dbReference>
<keyword evidence="8 10" id="KW-1133">Transmembrane helix</keyword>
<feature type="transmembrane region" description="Helical" evidence="10">
    <location>
        <begin position="190"/>
        <end position="209"/>
    </location>
</feature>
<evidence type="ECO:0000313" key="12">
    <source>
        <dbReference type="EMBL" id="GEO36445.1"/>
    </source>
</evidence>
<keyword evidence="7" id="KW-0029">Amino-acid transport</keyword>
<evidence type="ECO:0000256" key="6">
    <source>
        <dbReference type="ARBA" id="ARBA00022692"/>
    </source>
</evidence>
<name>A0A512DJ32_9PROT</name>
<dbReference type="AlphaFoldDB" id="A0A512DJ32"/>
<dbReference type="GO" id="GO:0022857">
    <property type="term" value="F:transmembrane transporter activity"/>
    <property type="evidence" value="ECO:0007669"/>
    <property type="project" value="InterPro"/>
</dbReference>
<proteinExistence type="inferred from homology"/>